<feature type="transmembrane region" description="Helical" evidence="6">
    <location>
        <begin position="242"/>
        <end position="264"/>
    </location>
</feature>
<dbReference type="STRING" id="663278.Ethha_0672"/>
<evidence type="ECO:0000256" key="3">
    <source>
        <dbReference type="ARBA" id="ARBA00022692"/>
    </source>
</evidence>
<keyword evidence="4 6" id="KW-1133">Transmembrane helix</keyword>
<proteinExistence type="predicted"/>
<dbReference type="GO" id="GO:0005886">
    <property type="term" value="C:plasma membrane"/>
    <property type="evidence" value="ECO:0007669"/>
    <property type="project" value="UniProtKB-SubCell"/>
</dbReference>
<feature type="transmembrane region" description="Helical" evidence="6">
    <location>
        <begin position="199"/>
        <end position="221"/>
    </location>
</feature>
<sequence>MTARLQKVLNYAKQGIRRGFLHVFMGSTLINVVSAIAALLLPNVLVPAQFGLLNVPDTFIGYVMLFNGLGIAGAFLRYCAVGDDPREKKAYFLFGLRFGLVSDAVLIAAGGVLFFALYRAGIYRGASQQETKLEFELLGALALTPVAKFLLDSLTNYFRGVQANKQYGRLSVVYTVAFALLPLGFAFFLRIWGIVPGRYLGYLAALAVGFCMLRALPAFRCRAAVLRREDKIGIVKYGVNQMFASLFSQIMPLVEMTIVNWFVLDNVRRGEFRISTLLPSMLQVLTLSVIVFVFPYFAKHYADGAWVWQKSRKLYLALAAGMAVLIPLGMLLTPWLLRIFYPGYDSPETIRVMCVFWAAYGVNAAFKATTGNILAALGEVKFNLVVTFFASVAQGVFCYLLVSRFALDGAAWGLLIAYSAYSLAGMVYLRYYCKKLIRAQAAFAHESDGEESDEP</sequence>
<keyword evidence="5 6" id="KW-0472">Membrane</keyword>
<dbReference type="InterPro" id="IPR050833">
    <property type="entry name" value="Poly_Biosynth_Transport"/>
</dbReference>
<dbReference type="EMBL" id="CP002400">
    <property type="protein sequence ID" value="ADU26241.1"/>
    <property type="molecule type" value="Genomic_DNA"/>
</dbReference>
<evidence type="ECO:0000256" key="4">
    <source>
        <dbReference type="ARBA" id="ARBA00022989"/>
    </source>
</evidence>
<comment type="subcellular location">
    <subcellularLocation>
        <location evidence="1">Cell membrane</location>
        <topology evidence="1">Multi-pass membrane protein</topology>
    </subcellularLocation>
</comment>
<feature type="transmembrane region" description="Helical" evidence="6">
    <location>
        <begin position="409"/>
        <end position="429"/>
    </location>
</feature>
<evidence type="ECO:0000256" key="1">
    <source>
        <dbReference type="ARBA" id="ARBA00004651"/>
    </source>
</evidence>
<evidence type="ECO:0000256" key="5">
    <source>
        <dbReference type="ARBA" id="ARBA00023136"/>
    </source>
</evidence>
<evidence type="ECO:0000256" key="6">
    <source>
        <dbReference type="SAM" id="Phobius"/>
    </source>
</evidence>
<keyword evidence="2" id="KW-1003">Cell membrane</keyword>
<protein>
    <submittedName>
        <fullName evidence="7">Polysaccharide biosynthesis protein</fullName>
    </submittedName>
</protein>
<feature type="transmembrane region" description="Helical" evidence="6">
    <location>
        <begin position="284"/>
        <end position="302"/>
    </location>
</feature>
<dbReference type="PANTHER" id="PTHR30250:SF11">
    <property type="entry name" value="O-ANTIGEN TRANSPORTER-RELATED"/>
    <property type="match status" value="1"/>
</dbReference>
<dbReference type="RefSeq" id="WP_013484611.1">
    <property type="nucleotide sequence ID" value="NC_014828.1"/>
</dbReference>
<dbReference type="eggNOG" id="COG2244">
    <property type="taxonomic scope" value="Bacteria"/>
</dbReference>
<organism evidence="7 8">
    <name type="scientific">Ethanoligenens harbinense (strain DSM 18485 / JCM 12961 / CGMCC 1.5033 / YUAN-3)</name>
    <dbReference type="NCBI Taxonomy" id="663278"/>
    <lineage>
        <taxon>Bacteria</taxon>
        <taxon>Bacillati</taxon>
        <taxon>Bacillota</taxon>
        <taxon>Clostridia</taxon>
        <taxon>Eubacteriales</taxon>
        <taxon>Oscillospiraceae</taxon>
        <taxon>Ethanoligenens</taxon>
    </lineage>
</organism>
<feature type="transmembrane region" description="Helical" evidence="6">
    <location>
        <begin position="349"/>
        <end position="370"/>
    </location>
</feature>
<feature type="transmembrane region" description="Helical" evidence="6">
    <location>
        <begin position="137"/>
        <end position="158"/>
    </location>
</feature>
<feature type="transmembrane region" description="Helical" evidence="6">
    <location>
        <begin position="170"/>
        <end position="193"/>
    </location>
</feature>
<dbReference type="KEGG" id="eha:Ethha_0672"/>
<gene>
    <name evidence="7" type="ordered locus">Ethha_0672</name>
</gene>
<feature type="transmembrane region" description="Helical" evidence="6">
    <location>
        <begin position="59"/>
        <end position="79"/>
    </location>
</feature>
<evidence type="ECO:0000313" key="8">
    <source>
        <dbReference type="Proteomes" id="UP000001551"/>
    </source>
</evidence>
<dbReference type="Proteomes" id="UP000001551">
    <property type="component" value="Chromosome"/>
</dbReference>
<feature type="transmembrane region" description="Helical" evidence="6">
    <location>
        <begin position="91"/>
        <end position="117"/>
    </location>
</feature>
<keyword evidence="8" id="KW-1185">Reference proteome</keyword>
<evidence type="ECO:0000313" key="7">
    <source>
        <dbReference type="EMBL" id="ADU26241.1"/>
    </source>
</evidence>
<feature type="transmembrane region" description="Helical" evidence="6">
    <location>
        <begin position="20"/>
        <end position="39"/>
    </location>
</feature>
<evidence type="ECO:0000256" key="2">
    <source>
        <dbReference type="ARBA" id="ARBA00022475"/>
    </source>
</evidence>
<dbReference type="PANTHER" id="PTHR30250">
    <property type="entry name" value="PST FAMILY PREDICTED COLANIC ACID TRANSPORTER"/>
    <property type="match status" value="1"/>
</dbReference>
<keyword evidence="3 6" id="KW-0812">Transmembrane</keyword>
<accession>E6U9X5</accession>
<dbReference type="InterPro" id="IPR002797">
    <property type="entry name" value="Polysacc_synth"/>
</dbReference>
<feature type="transmembrane region" description="Helical" evidence="6">
    <location>
        <begin position="382"/>
        <end position="403"/>
    </location>
</feature>
<dbReference type="HOGENOM" id="CLU_600964_0_0_9"/>
<name>E6U9X5_ETHHY</name>
<dbReference type="Pfam" id="PF01943">
    <property type="entry name" value="Polysacc_synt"/>
    <property type="match status" value="1"/>
</dbReference>
<dbReference type="AlphaFoldDB" id="E6U9X5"/>
<reference evidence="7 8" key="1">
    <citation type="submission" date="2010-12" db="EMBL/GenBank/DDBJ databases">
        <title>Complete sequence of Ethanoligenens harbinense YUAN-3.</title>
        <authorList>
            <person name="Lucas S."/>
            <person name="Copeland A."/>
            <person name="Lapidus A."/>
            <person name="Cheng J.-F."/>
            <person name="Bruce D."/>
            <person name="Goodwin L."/>
            <person name="Pitluck S."/>
            <person name="Chertkov O."/>
            <person name="Misra M."/>
            <person name="Detter J.C."/>
            <person name="Han C."/>
            <person name="Tapia R."/>
            <person name="Land M."/>
            <person name="Hauser L."/>
            <person name="Jeffries C."/>
            <person name="Kyrpides N."/>
            <person name="Ivanova N."/>
            <person name="Mikhailova N."/>
            <person name="Wang A."/>
            <person name="Mouttaki H."/>
            <person name="He Z."/>
            <person name="Zhou J."/>
            <person name="Hemme C.L."/>
            <person name="Woyke T."/>
        </authorList>
    </citation>
    <scope>NUCLEOTIDE SEQUENCE [LARGE SCALE GENOMIC DNA]</scope>
    <source>
        <strain evidence="8">DSM 18485 / JCM 12961 / CGMCC 1.5033 / YUAN-3</strain>
    </source>
</reference>
<feature type="transmembrane region" description="Helical" evidence="6">
    <location>
        <begin position="314"/>
        <end position="337"/>
    </location>
</feature>